<feature type="domain" description="PPM-type phosphatase" evidence="2">
    <location>
        <begin position="186"/>
        <end position="405"/>
    </location>
</feature>
<dbReference type="SUPFAM" id="SSF81606">
    <property type="entry name" value="PP2C-like"/>
    <property type="match status" value="1"/>
</dbReference>
<evidence type="ECO:0000256" key="1">
    <source>
        <dbReference type="ARBA" id="ARBA00022801"/>
    </source>
</evidence>
<dbReference type="PANTHER" id="PTHR43156">
    <property type="entry name" value="STAGE II SPORULATION PROTEIN E-RELATED"/>
    <property type="match status" value="1"/>
</dbReference>
<protein>
    <submittedName>
        <fullName evidence="3">Serine/threonine protein phosphatase</fullName>
    </submittedName>
</protein>
<dbReference type="Proteomes" id="UP000324106">
    <property type="component" value="Chromosome"/>
</dbReference>
<dbReference type="PANTHER" id="PTHR43156:SF2">
    <property type="entry name" value="STAGE II SPORULATION PROTEIN E"/>
    <property type="match status" value="1"/>
</dbReference>
<dbReference type="Gene3D" id="3.60.40.10">
    <property type="entry name" value="PPM-type phosphatase domain"/>
    <property type="match status" value="1"/>
</dbReference>
<accession>A0A5P2AK10</accession>
<sequence>MPVDGDTLGTVLADVLAASHRLAPRAIPLLVADAGRRLGLTGARVYVADLQQQNLVALPTPEQASRLTAGDGTVDLETLPVDNSLAGHAYRTESVRLSRPDSDGGERTGWIPVVDGIGRMGVLRVTAPEIDGPLLHRCEALAGLVAMIVATKQPFSDVLARTMRTRSMSLQAELLWAFLPPRTVGTAAVTSSAVLEPAYDIGGDAYDHSLAGDVLHLTLLDAMGHDLASGGCSAAALAACRSTRRADGGLADIAVEIDRTLERWIPERLLTCVIGDLDTATGRLEWINCGHPAPLLIRDRRIVTGALDRTPRPPLGLTGYGFGPPPVHSAQLEPGDRLLLFTDGVTDARSATGELFGERRLADIVVRSLAEGLPAPEALRRLVQHILVHQDQRLSDDATILLAEWHPERR</sequence>
<dbReference type="AlphaFoldDB" id="A0A5P2AK10"/>
<evidence type="ECO:0000313" key="3">
    <source>
        <dbReference type="EMBL" id="QES18494.1"/>
    </source>
</evidence>
<keyword evidence="1" id="KW-0378">Hydrolase</keyword>
<evidence type="ECO:0000259" key="2">
    <source>
        <dbReference type="SMART" id="SM00331"/>
    </source>
</evidence>
<dbReference type="Pfam" id="PF07228">
    <property type="entry name" value="SpoIIE"/>
    <property type="match status" value="1"/>
</dbReference>
<dbReference type="InterPro" id="IPR052016">
    <property type="entry name" value="Bact_Sigma-Reg"/>
</dbReference>
<proteinExistence type="predicted"/>
<name>A0A5P2AK10_STRVZ</name>
<dbReference type="OrthoDB" id="4935951at2"/>
<gene>
    <name evidence="3" type="ORF">DEJ46_04795</name>
</gene>
<dbReference type="EMBL" id="CP029194">
    <property type="protein sequence ID" value="QES18494.1"/>
    <property type="molecule type" value="Genomic_DNA"/>
</dbReference>
<dbReference type="InterPro" id="IPR001932">
    <property type="entry name" value="PPM-type_phosphatase-like_dom"/>
</dbReference>
<dbReference type="GO" id="GO:0016791">
    <property type="term" value="F:phosphatase activity"/>
    <property type="evidence" value="ECO:0007669"/>
    <property type="project" value="TreeGrafter"/>
</dbReference>
<organism evidence="3 4">
    <name type="scientific">Streptomyces venezuelae</name>
    <dbReference type="NCBI Taxonomy" id="54571"/>
    <lineage>
        <taxon>Bacteria</taxon>
        <taxon>Bacillati</taxon>
        <taxon>Actinomycetota</taxon>
        <taxon>Actinomycetes</taxon>
        <taxon>Kitasatosporales</taxon>
        <taxon>Streptomycetaceae</taxon>
        <taxon>Streptomyces</taxon>
    </lineage>
</organism>
<reference evidence="3 4" key="1">
    <citation type="submission" date="2018-05" db="EMBL/GenBank/DDBJ databases">
        <title>Streptomyces venezuelae.</title>
        <authorList>
            <person name="Kim W."/>
            <person name="Lee N."/>
            <person name="Cho B.-K."/>
        </authorList>
    </citation>
    <scope>NUCLEOTIDE SEQUENCE [LARGE SCALE GENOMIC DNA]</scope>
    <source>
        <strain evidence="3 4">ATCC 15068</strain>
    </source>
</reference>
<evidence type="ECO:0000313" key="4">
    <source>
        <dbReference type="Proteomes" id="UP000324106"/>
    </source>
</evidence>
<dbReference type="SMART" id="SM00331">
    <property type="entry name" value="PP2C_SIG"/>
    <property type="match status" value="1"/>
</dbReference>
<dbReference type="InterPro" id="IPR036457">
    <property type="entry name" value="PPM-type-like_dom_sf"/>
</dbReference>